<dbReference type="InterPro" id="IPR036414">
    <property type="entry name" value="YaeB_N_sf"/>
</dbReference>
<dbReference type="GO" id="GO:0045667">
    <property type="term" value="P:regulation of osteoblast differentiation"/>
    <property type="evidence" value="ECO:0000318"/>
    <property type="project" value="GO_Central"/>
</dbReference>
<evidence type="ECO:0000313" key="5">
    <source>
        <dbReference type="Ensembl" id="ENSSSCP00000031363.2"/>
    </source>
</evidence>
<feature type="region of interest" description="Disordered" evidence="3">
    <location>
        <begin position="408"/>
        <end position="429"/>
    </location>
</feature>
<dbReference type="InterPro" id="IPR033272">
    <property type="entry name" value="Hemogen"/>
</dbReference>
<gene>
    <name evidence="7" type="primary">HEMGN</name>
    <name evidence="5" type="synonym">TRMO</name>
</gene>
<dbReference type="NCBIfam" id="TIGR00104">
    <property type="entry name" value="tRNA_TsaA"/>
    <property type="match status" value="1"/>
</dbReference>
<feature type="region of interest" description="Disordered" evidence="3">
    <location>
        <begin position="345"/>
        <end position="367"/>
    </location>
</feature>
<dbReference type="SUPFAM" id="SSF118196">
    <property type="entry name" value="YaeB-like"/>
    <property type="match status" value="1"/>
</dbReference>
<dbReference type="PANTHER" id="PTHR15993:SF6">
    <property type="entry name" value="HEMOGEN"/>
    <property type="match status" value="1"/>
</dbReference>
<feature type="compositionally biased region" description="Basic and acidic residues" evidence="3">
    <location>
        <begin position="14"/>
        <end position="25"/>
    </location>
</feature>
<proteinExistence type="evidence at protein level"/>
<evidence type="ECO:0000256" key="2">
    <source>
        <dbReference type="ARBA" id="ARBA00033753"/>
    </source>
</evidence>
<dbReference type="Bgee" id="ENSSSCG00000005371">
    <property type="expression patterns" value="Expressed in testis and 45 other cell types or tissues"/>
</dbReference>
<name>A0A286ZIU1_PIG</name>
<dbReference type="AlphaFoldDB" id="A0A286ZIU1"/>
<dbReference type="PANTHER" id="PTHR15993">
    <property type="entry name" value="HEMOGEN"/>
    <property type="match status" value="1"/>
</dbReference>
<dbReference type="InterPro" id="IPR023368">
    <property type="entry name" value="UPF0066_cons_site"/>
</dbReference>
<evidence type="ECO:0000256" key="1">
    <source>
        <dbReference type="ARBA" id="ARBA00022691"/>
    </source>
</evidence>
<organism evidence="5 6">
    <name type="scientific">Sus scrofa</name>
    <name type="common">Pig</name>
    <dbReference type="NCBI Taxonomy" id="9823"/>
    <lineage>
        <taxon>Eukaryota</taxon>
        <taxon>Metazoa</taxon>
        <taxon>Chordata</taxon>
        <taxon>Craniata</taxon>
        <taxon>Vertebrata</taxon>
        <taxon>Euteleostomi</taxon>
        <taxon>Mammalia</taxon>
        <taxon>Eutheria</taxon>
        <taxon>Laurasiatheria</taxon>
        <taxon>Artiodactyla</taxon>
        <taxon>Suina</taxon>
        <taxon>Suidae</taxon>
        <taxon>Sus</taxon>
    </lineage>
</organism>
<keyword evidence="1" id="KW-0949">S-adenosyl-L-methionine</keyword>
<feature type="region of interest" description="Disordered" evidence="3">
    <location>
        <begin position="1"/>
        <end position="85"/>
    </location>
</feature>
<comment type="similarity">
    <text evidence="2">Belongs to the tRNA methyltransferase O family.</text>
</comment>
<accession>A0A286ZIU1</accession>
<evidence type="ECO:0000256" key="3">
    <source>
        <dbReference type="SAM" id="MobiDB-lite"/>
    </source>
</evidence>
<dbReference type="InterPro" id="IPR023370">
    <property type="entry name" value="TrmO-like_N"/>
</dbReference>
<keyword evidence="8" id="KW-1267">Proteomics identification</keyword>
<dbReference type="GeneTree" id="ENSGT00390000004522"/>
<feature type="compositionally biased region" description="Basic and acidic residues" evidence="3">
    <location>
        <begin position="35"/>
        <end position="49"/>
    </location>
</feature>
<dbReference type="CDD" id="cd09281">
    <property type="entry name" value="UPF0066"/>
    <property type="match status" value="1"/>
</dbReference>
<reference evidence="5" key="2">
    <citation type="journal article" date="2020" name="Gigascience">
        <title>An improved pig reference genome sequence to enable pig genetics and genomics research.</title>
        <authorList>
            <person name="Warr A."/>
            <person name="Affara N."/>
            <person name="Aken B."/>
            <person name="Beiki H."/>
            <person name="Bickhart D.M."/>
            <person name="Billis K."/>
            <person name="Chow W."/>
            <person name="Eory L."/>
            <person name="Finlayson H.A."/>
            <person name="Flicek P."/>
            <person name="Giron C.G."/>
            <person name="Griffin D.K."/>
            <person name="Hall R."/>
            <person name="Hannum G."/>
            <person name="Hourlier T."/>
            <person name="Howe K."/>
            <person name="Hume D.A."/>
            <person name="Izuogu O."/>
            <person name="Kim K."/>
            <person name="Koren S."/>
            <person name="Liu H."/>
            <person name="Manchanda N."/>
            <person name="Martin F.J."/>
            <person name="Nonneman D.J."/>
            <person name="O'Connor R.E."/>
            <person name="Phillippy A.M."/>
            <person name="Rohrer G.A."/>
            <person name="Rosen B.D."/>
            <person name="Rund L.A."/>
            <person name="Sargent C.A."/>
            <person name="Schook L.B."/>
            <person name="Schroeder S.G."/>
            <person name="Schwartz A.S."/>
            <person name="Skinner B.M."/>
            <person name="Talbot R."/>
            <person name="Tseng E."/>
            <person name="Tuggle C.K."/>
            <person name="Watson M."/>
            <person name="Smith T.P.L."/>
            <person name="Archibald A.L."/>
        </authorList>
    </citation>
    <scope>NUCLEOTIDE SEQUENCE [LARGE SCALE GENOMIC DNA]</scope>
    <source>
        <strain evidence="5">Duroc</strain>
    </source>
</reference>
<feature type="compositionally biased region" description="Basic and acidic residues" evidence="3">
    <location>
        <begin position="345"/>
        <end position="354"/>
    </location>
</feature>
<reference evidence="6" key="1">
    <citation type="submission" date="2009-11" db="EMBL/GenBank/DDBJ databases">
        <authorList>
            <consortium name="Porcine genome sequencing project"/>
        </authorList>
    </citation>
    <scope>NUCLEOTIDE SEQUENCE [LARGE SCALE GENOMIC DNA]</scope>
    <source>
        <strain evidence="6">Duroc</strain>
    </source>
</reference>
<dbReference type="Ensembl" id="ENSSSCT00000057353.3">
    <property type="protein sequence ID" value="ENSSSCP00000031363.2"/>
    <property type="gene ID" value="ENSSSCG00000005371.5"/>
</dbReference>
<feature type="domain" description="TsaA-like" evidence="4">
    <location>
        <begin position="473"/>
        <end position="611"/>
    </location>
</feature>
<evidence type="ECO:0000313" key="6">
    <source>
        <dbReference type="Proteomes" id="UP000008227"/>
    </source>
</evidence>
<dbReference type="GO" id="GO:0030154">
    <property type="term" value="P:cell differentiation"/>
    <property type="evidence" value="ECO:0007669"/>
    <property type="project" value="InterPro"/>
</dbReference>
<dbReference type="InParanoid" id="A0A286ZIU1"/>
<dbReference type="ExpressionAtlas" id="A0A286ZIU1">
    <property type="expression patterns" value="baseline and differential"/>
</dbReference>
<evidence type="ECO:0007829" key="8">
    <source>
        <dbReference type="PeptideAtlas" id="A0A286ZIU1"/>
    </source>
</evidence>
<feature type="compositionally biased region" description="Basic residues" evidence="3">
    <location>
        <begin position="61"/>
        <end position="76"/>
    </location>
</feature>
<dbReference type="GO" id="GO:0005654">
    <property type="term" value="C:nucleoplasm"/>
    <property type="evidence" value="ECO:0000318"/>
    <property type="project" value="GO_Central"/>
</dbReference>
<dbReference type="FunFam" id="2.40.30.70:FF:000002">
    <property type="entry name" value="tRNA (Adenine(37)-N6)-methyltransferase isoform X1"/>
    <property type="match status" value="1"/>
</dbReference>
<reference evidence="5" key="4">
    <citation type="submission" date="2025-09" db="UniProtKB">
        <authorList>
            <consortium name="Ensembl"/>
        </authorList>
    </citation>
    <scope>IDENTIFICATION</scope>
</reference>
<dbReference type="Pfam" id="PF01980">
    <property type="entry name" value="TrmO_N"/>
    <property type="match status" value="1"/>
</dbReference>
<reference evidence="5" key="3">
    <citation type="submission" date="2025-08" db="UniProtKB">
        <authorList>
            <consortium name="Ensembl"/>
        </authorList>
    </citation>
    <scope>IDENTIFICATION</scope>
</reference>
<keyword evidence="6" id="KW-1185">Reference proteome</keyword>
<dbReference type="PROSITE" id="PS01318">
    <property type="entry name" value="TSAA_1"/>
    <property type="match status" value="1"/>
</dbReference>
<dbReference type="InterPro" id="IPR036413">
    <property type="entry name" value="YaeB-like_sf"/>
</dbReference>
<dbReference type="Proteomes" id="UP000008227">
    <property type="component" value="Chromosome 1"/>
</dbReference>
<evidence type="ECO:0000259" key="4">
    <source>
        <dbReference type="PROSITE" id="PS51668"/>
    </source>
</evidence>
<dbReference type="Gene3D" id="2.40.30.70">
    <property type="entry name" value="YaeB-like"/>
    <property type="match status" value="1"/>
</dbReference>
<evidence type="ECO:0000313" key="7">
    <source>
        <dbReference type="VGNC" id="VGNC:88842"/>
    </source>
</evidence>
<dbReference type="VGNC" id="VGNC:88842">
    <property type="gene designation" value="HEMGN"/>
</dbReference>
<dbReference type="SMR" id="A0A286ZIU1"/>
<sequence>MDLGKNQSHLMHHQTPDSHQEENHAPEVIGTWSLRNREQLRKRKAEAQEKQTLQWQFGEKKYKRQKTGKRSKRGRKKQENTEMKVEPLSQLENEMMEKVQAPTEKETELPRSVTEAFFLAASPQRVVPEKHSSEIGQESIIHQKDSSEYQEIAVQNHPSEICQEMAESEDLSPKVCKEIAVFQDHPSIMCCDVAEPEDISPKMCQETAAAKALSPKTCEDIAVLEGCSLEVYPQPEVPKGYVLETHQKRAEPDKHNSAPGQGIAETESFVPKTQERAVPKELATKTFHETVEPEQVFHKTCQEIAVYKAPAHKTIQETPAPEEYPPEIYQETAKSKEYPPEIYQEKPASKEHPPEICQETPGPEEYSPVIYQETPGPEDCASEIHQETPGPEDLSIKTYKDKEVPKECFPESYQGTDGPQDQDPKAHQEDAKDVYTFPREMKEKPKAEEPEIPAIPNVPQEMTENDIYRNLLTEPIGYLESCFLAKNGTPRQPTICSHSRACLRIRKSIFNNPEHSLMGLEQFSHVWILFVFHKNGHLSCKAKVQPPRLNGAKTGVFSTRSPHRPNAIGLTLAKLEKVEGGAIYLSGIDMIHGTPVLDIKPYIADYDSPQDLIEPLGDFHLQENQCKPKPMSQSDGTIDSCDWQQLSGYEEPQAYICTKEKPHAPKTELQEKMIQNTMTTQQKSSETHLSPGREQQIWVKNQEVARVQVWQKGREVHGTWRRAF</sequence>
<protein>
    <submittedName>
        <fullName evidence="5">tRNA methyltransferase O</fullName>
    </submittedName>
</protein>
<dbReference type="PROSITE" id="PS51668">
    <property type="entry name" value="TSAA_2"/>
    <property type="match status" value="1"/>
</dbReference>